<dbReference type="RefSeq" id="WP_010682097.1">
    <property type="nucleotide sequence ID" value="NZ_CP043538.1"/>
</dbReference>
<evidence type="ECO:0000313" key="1">
    <source>
        <dbReference type="EMBL" id="QGY03259.1"/>
    </source>
</evidence>
<organism evidence="1 2">
    <name type="scientific">Methylobacterium mesophilicum SR1.6/6</name>
    <dbReference type="NCBI Taxonomy" id="908290"/>
    <lineage>
        <taxon>Bacteria</taxon>
        <taxon>Pseudomonadati</taxon>
        <taxon>Pseudomonadota</taxon>
        <taxon>Alphaproteobacteria</taxon>
        <taxon>Hyphomicrobiales</taxon>
        <taxon>Methylobacteriaceae</taxon>
        <taxon>Methylobacterium</taxon>
    </lineage>
</organism>
<proteinExistence type="predicted"/>
<name>A0A6B9FMZ1_9HYPH</name>
<sequence length="79" mass="8762">MIDDDDEPTLVDEALDLVARARLAGASDLAVRVLQRLGRGDPAMCRHAETEEEVYRALTVWLVDDVRDALGRNARGEEV</sequence>
<reference evidence="1 2" key="2">
    <citation type="journal article" date="2013" name="Genome Announc.">
        <title>Draft Genome Sequence of Methylobacterium mesophilicum Strain SR1.6/6, Isolated from Citrus sinensis.</title>
        <authorList>
            <person name="Marinho Almeida D."/>
            <person name="Dini-Andreote F."/>
            <person name="Camargo Neves A.A."/>
            <person name="Juca Ramos R.T."/>
            <person name="Andreote F.D."/>
            <person name="Carneiro A.R."/>
            <person name="Oliveira de Souza Lima A."/>
            <person name="Caracciolo Gomes de Sa P.H."/>
            <person name="Ribeiro Barbosa M.S."/>
            <person name="Araujo W.L."/>
            <person name="Silva A."/>
        </authorList>
    </citation>
    <scope>NUCLEOTIDE SEQUENCE [LARGE SCALE GENOMIC DNA]</scope>
    <source>
        <strain evidence="1 2">SR1.6/6</strain>
    </source>
</reference>
<dbReference type="AlphaFoldDB" id="A0A6B9FMZ1"/>
<dbReference type="KEGG" id="mmes:MMSR116_16230"/>
<reference evidence="1 2" key="1">
    <citation type="journal article" date="2012" name="Genet. Mol. Biol.">
        <title>Analysis of 16S rRNA and mxaF genes revealing insights into Methylobacterium niche-specific plant association.</title>
        <authorList>
            <person name="Dourado M.N."/>
            <person name="Andreote F.D."/>
            <person name="Dini-Andreote F."/>
            <person name="Conti R."/>
            <person name="Araujo J.M."/>
            <person name="Araujo W.L."/>
        </authorList>
    </citation>
    <scope>NUCLEOTIDE SEQUENCE [LARGE SCALE GENOMIC DNA]</scope>
    <source>
        <strain evidence="1 2">SR1.6/6</strain>
    </source>
</reference>
<protein>
    <submittedName>
        <fullName evidence="1">Uncharacterized protein</fullName>
    </submittedName>
</protein>
<dbReference type="Proteomes" id="UP000012488">
    <property type="component" value="Chromosome"/>
</dbReference>
<accession>A0A6B9FMZ1</accession>
<gene>
    <name evidence="1" type="ORF">MMSR116_16230</name>
</gene>
<dbReference type="EMBL" id="CP043538">
    <property type="protein sequence ID" value="QGY03259.1"/>
    <property type="molecule type" value="Genomic_DNA"/>
</dbReference>
<evidence type="ECO:0000313" key="2">
    <source>
        <dbReference type="Proteomes" id="UP000012488"/>
    </source>
</evidence>